<keyword evidence="1" id="KW-1133">Transmembrane helix</keyword>
<evidence type="ECO:0000313" key="3">
    <source>
        <dbReference type="Proteomes" id="UP000599009"/>
    </source>
</evidence>
<keyword evidence="1" id="KW-0812">Transmembrane</keyword>
<comment type="caution">
    <text evidence="2">The sequence shown here is derived from an EMBL/GenBank/DDBJ whole genome shotgun (WGS) entry which is preliminary data.</text>
</comment>
<feature type="transmembrane region" description="Helical" evidence="1">
    <location>
        <begin position="54"/>
        <end position="74"/>
    </location>
</feature>
<dbReference type="RefSeq" id="WP_132986188.1">
    <property type="nucleotide sequence ID" value="NZ_BMME01000001.1"/>
</dbReference>
<feature type="transmembrane region" description="Helical" evidence="1">
    <location>
        <begin position="94"/>
        <end position="117"/>
    </location>
</feature>
<keyword evidence="3" id="KW-1185">Reference proteome</keyword>
<dbReference type="Proteomes" id="UP000599009">
    <property type="component" value="Unassembled WGS sequence"/>
</dbReference>
<sequence length="571" mass="65332">MGVEQCYWGLCFVPLDADGSKFFGFSEFLAALALMVLAWTIADVRYRFRLRTAPLPLQGLTFIVIGAVGCLALLTDWWRAEQWPVPKGNLVTSAGWQAFLGGLFLLTFMTWVWFAFIRPAVFSRWNSRRFVQQVYRAILRGSPAELPEIADELSRSAKTLIEYSWQSRELKAYHEQRKPGKETAHERLLRVRRYAYDALLIIADRKFCRHVVQASPITALALFEETAAQQKFNVPLDTFAKNITSEAIANRDSFAYHEVEGYYTGYVGFHKPLTKALYGNYALVDSLGQVFDVDYRERQRWDAEQWETFCRLVLVTFRSYIESGAGNQHSSVLFRVVHDIQGSISGLYKINGSTSEWWADDSLKRLRVVVDFAIDAIKILDARKDDFYTTLRRRDGDHHRDVYDLIAELMFEIVFEAASVKAPKELCWAVQHNDVWGKFFGSFAPEGSAARIIKYKLRRLIYDEISRMGEWPNFKGSRVLGMAMNVLGLKDHGTDYEKPTRALRKAVLSWTKEHYARIAAESPRVAADCLVDGMVYEAEGPRLVKIGMQILDRPPSRTVLELDPAATEKST</sequence>
<gene>
    <name evidence="2" type="ORF">GCM10011394_15200</name>
</gene>
<reference evidence="3" key="1">
    <citation type="journal article" date="2019" name="Int. J. Syst. Evol. Microbiol.">
        <title>The Global Catalogue of Microorganisms (GCM) 10K type strain sequencing project: providing services to taxonomists for standard genome sequencing and annotation.</title>
        <authorList>
            <consortium name="The Broad Institute Genomics Platform"/>
            <consortium name="The Broad Institute Genome Sequencing Center for Infectious Disease"/>
            <person name="Wu L."/>
            <person name="Ma J."/>
        </authorList>
    </citation>
    <scope>NUCLEOTIDE SEQUENCE [LARGE SCALE GENOMIC DNA]</scope>
    <source>
        <strain evidence="3">CGMCC 1.8985</strain>
    </source>
</reference>
<keyword evidence="1" id="KW-0472">Membrane</keyword>
<accession>A0ABQ2ECP5</accession>
<proteinExistence type="predicted"/>
<organism evidence="2 3">
    <name type="scientific">Luteimonas terricola</name>
    <dbReference type="NCBI Taxonomy" id="645597"/>
    <lineage>
        <taxon>Bacteria</taxon>
        <taxon>Pseudomonadati</taxon>
        <taxon>Pseudomonadota</taxon>
        <taxon>Gammaproteobacteria</taxon>
        <taxon>Lysobacterales</taxon>
        <taxon>Lysobacteraceae</taxon>
        <taxon>Luteimonas</taxon>
    </lineage>
</organism>
<feature type="transmembrane region" description="Helical" evidence="1">
    <location>
        <begin position="22"/>
        <end position="42"/>
    </location>
</feature>
<protein>
    <recommendedName>
        <fullName evidence="4">DUF4760 domain-containing protein</fullName>
    </recommendedName>
</protein>
<evidence type="ECO:0000313" key="2">
    <source>
        <dbReference type="EMBL" id="GGK06955.1"/>
    </source>
</evidence>
<name>A0ABQ2ECP5_9GAMM</name>
<dbReference type="EMBL" id="BMME01000001">
    <property type="protein sequence ID" value="GGK06955.1"/>
    <property type="molecule type" value="Genomic_DNA"/>
</dbReference>
<evidence type="ECO:0008006" key="4">
    <source>
        <dbReference type="Google" id="ProtNLM"/>
    </source>
</evidence>
<evidence type="ECO:0000256" key="1">
    <source>
        <dbReference type="SAM" id="Phobius"/>
    </source>
</evidence>